<sequence length="146" mass="16311">MATTNLGLETIQPSERVSPDKINSNMERLDKLGVDYVTQSGATGSWWWRRWKNGRFECWARLIRQSLAPTLEGYSEQGYAQVTETYPVTFTTPPLLFATARADGNPKAHVAYVEHAKDQAQLYVGGLDWGKPGVDVEVNLYAMGTV</sequence>
<keyword evidence="2" id="KW-1185">Reference proteome</keyword>
<gene>
    <name evidence="1" type="ORF">QUW25_02375</name>
</gene>
<reference evidence="2" key="1">
    <citation type="submission" date="2023-06" db="EMBL/GenBank/DDBJ databases">
        <title>Identification and characterization of horizontal gene transfer across gut microbiota members of farm animals based on homology search.</title>
        <authorList>
            <person name="Zeman M."/>
            <person name="Kubasova T."/>
            <person name="Jahodarova E."/>
            <person name="Nykrynova M."/>
            <person name="Rychlik I."/>
        </authorList>
    </citation>
    <scope>NUCLEOTIDE SEQUENCE [LARGE SCALE GENOMIC DNA]</scope>
    <source>
        <strain evidence="2">153_Feed</strain>
    </source>
</reference>
<organism evidence="1 2">
    <name type="scientific">Thermophilibacter provencensis</name>
    <dbReference type="NCBI Taxonomy" id="1852386"/>
    <lineage>
        <taxon>Bacteria</taxon>
        <taxon>Bacillati</taxon>
        <taxon>Actinomycetota</taxon>
        <taxon>Coriobacteriia</taxon>
        <taxon>Coriobacteriales</taxon>
        <taxon>Atopobiaceae</taxon>
        <taxon>Thermophilibacter</taxon>
    </lineage>
</organism>
<name>A0ABT7V3F0_9ACTN</name>
<reference evidence="1 2" key="3">
    <citation type="submission" date="2023-06" db="EMBL/GenBank/DDBJ databases">
        <authorList>
            <person name="Zeman M."/>
            <person name="Kubasova T."/>
            <person name="Jahodarova E."/>
            <person name="Nykrynova M."/>
            <person name="Rychlik I."/>
        </authorList>
    </citation>
    <scope>NUCLEOTIDE SEQUENCE [LARGE SCALE GENOMIC DNA]</scope>
    <source>
        <strain evidence="1 2">153_Feed</strain>
    </source>
</reference>
<evidence type="ECO:0000313" key="2">
    <source>
        <dbReference type="Proteomes" id="UP001529256"/>
    </source>
</evidence>
<reference evidence="1 2" key="2">
    <citation type="submission" date="2023-06" db="EMBL/GenBank/DDBJ databases">
        <title>Identification and characterization of horizontal gene transfer across gut microbiota members of farm animals based on homology search.</title>
        <authorList>
            <person name="Schwarzerova J."/>
            <person name="Nykrynova M."/>
            <person name="Jureckova K."/>
            <person name="Cejkova D."/>
            <person name="Rychlik I."/>
        </authorList>
    </citation>
    <scope>NUCLEOTIDE SEQUENCE [LARGE SCALE GENOMIC DNA]</scope>
    <source>
        <strain evidence="1 2">153_Feed</strain>
    </source>
</reference>
<dbReference type="RefSeq" id="WP_289510630.1">
    <property type="nucleotide sequence ID" value="NZ_JAUDEA010000002.1"/>
</dbReference>
<accession>A0ABT7V3F0</accession>
<evidence type="ECO:0000313" key="1">
    <source>
        <dbReference type="EMBL" id="MDM8270534.1"/>
    </source>
</evidence>
<dbReference type="EMBL" id="JAUDEA010000002">
    <property type="protein sequence ID" value="MDM8270534.1"/>
    <property type="molecule type" value="Genomic_DNA"/>
</dbReference>
<dbReference type="Proteomes" id="UP001529256">
    <property type="component" value="Unassembled WGS sequence"/>
</dbReference>
<proteinExistence type="predicted"/>
<protein>
    <submittedName>
        <fullName evidence="1">Uncharacterized protein</fullName>
    </submittedName>
</protein>
<comment type="caution">
    <text evidence="1">The sequence shown here is derived from an EMBL/GenBank/DDBJ whole genome shotgun (WGS) entry which is preliminary data.</text>
</comment>